<dbReference type="Proteomes" id="UP001234178">
    <property type="component" value="Unassembled WGS sequence"/>
</dbReference>
<comment type="caution">
    <text evidence="2">The sequence shown here is derived from an EMBL/GenBank/DDBJ whole genome shotgun (WGS) entry which is preliminary data.</text>
</comment>
<accession>A0ABQ9Z7N7</accession>
<name>A0ABQ9Z7N7_9CRUS</name>
<protein>
    <submittedName>
        <fullName evidence="2">Uncharacterized protein</fullName>
    </submittedName>
</protein>
<sequence length="90" mass="9017">MDDSTCCSGGSGTVRRRPHVSKGIGETSAGTSGPLKASTAASMAFLSSSAAEPPSSIMPAVCSLLSSIELEEGDCDTAAGDWICRSSVMS</sequence>
<evidence type="ECO:0000256" key="1">
    <source>
        <dbReference type="SAM" id="MobiDB-lite"/>
    </source>
</evidence>
<evidence type="ECO:0000313" key="3">
    <source>
        <dbReference type="Proteomes" id="UP001234178"/>
    </source>
</evidence>
<dbReference type="EMBL" id="JAOYFB010000002">
    <property type="protein sequence ID" value="KAK4008910.1"/>
    <property type="molecule type" value="Genomic_DNA"/>
</dbReference>
<evidence type="ECO:0000313" key="2">
    <source>
        <dbReference type="EMBL" id="KAK4008910.1"/>
    </source>
</evidence>
<reference evidence="2 3" key="1">
    <citation type="journal article" date="2023" name="Nucleic Acids Res.">
        <title>The hologenome of Daphnia magna reveals possible DNA methylation and microbiome-mediated evolution of the host genome.</title>
        <authorList>
            <person name="Chaturvedi A."/>
            <person name="Li X."/>
            <person name="Dhandapani V."/>
            <person name="Marshall H."/>
            <person name="Kissane S."/>
            <person name="Cuenca-Cambronero M."/>
            <person name="Asole G."/>
            <person name="Calvet F."/>
            <person name="Ruiz-Romero M."/>
            <person name="Marangio P."/>
            <person name="Guigo R."/>
            <person name="Rago D."/>
            <person name="Mirbahai L."/>
            <person name="Eastwood N."/>
            <person name="Colbourne J.K."/>
            <person name="Zhou J."/>
            <person name="Mallon E."/>
            <person name="Orsini L."/>
        </authorList>
    </citation>
    <scope>NUCLEOTIDE SEQUENCE [LARGE SCALE GENOMIC DNA]</scope>
    <source>
        <strain evidence="2">LRV0_1</strain>
    </source>
</reference>
<feature type="region of interest" description="Disordered" evidence="1">
    <location>
        <begin position="1"/>
        <end position="35"/>
    </location>
</feature>
<organism evidence="2 3">
    <name type="scientific">Daphnia magna</name>
    <dbReference type="NCBI Taxonomy" id="35525"/>
    <lineage>
        <taxon>Eukaryota</taxon>
        <taxon>Metazoa</taxon>
        <taxon>Ecdysozoa</taxon>
        <taxon>Arthropoda</taxon>
        <taxon>Crustacea</taxon>
        <taxon>Branchiopoda</taxon>
        <taxon>Diplostraca</taxon>
        <taxon>Cladocera</taxon>
        <taxon>Anomopoda</taxon>
        <taxon>Daphniidae</taxon>
        <taxon>Daphnia</taxon>
    </lineage>
</organism>
<keyword evidence="3" id="KW-1185">Reference proteome</keyword>
<gene>
    <name evidence="2" type="ORF">OUZ56_014032</name>
</gene>
<proteinExistence type="predicted"/>